<dbReference type="InterPro" id="IPR000086">
    <property type="entry name" value="NUDIX_hydrolase_dom"/>
</dbReference>
<feature type="domain" description="Nudix hydrolase" evidence="4">
    <location>
        <begin position="1"/>
        <end position="133"/>
    </location>
</feature>
<dbReference type="Proteomes" id="UP000034616">
    <property type="component" value="Unassembled WGS sequence"/>
</dbReference>
<dbReference type="PRINTS" id="PR00502">
    <property type="entry name" value="NUDIXFAMILY"/>
</dbReference>
<dbReference type="PROSITE" id="PS51462">
    <property type="entry name" value="NUDIX"/>
    <property type="match status" value="1"/>
</dbReference>
<evidence type="ECO:0000256" key="2">
    <source>
        <dbReference type="ARBA" id="ARBA00022801"/>
    </source>
</evidence>
<dbReference type="GO" id="GO:0016787">
    <property type="term" value="F:hydrolase activity"/>
    <property type="evidence" value="ECO:0007669"/>
    <property type="project" value="UniProtKB-KW"/>
</dbReference>
<evidence type="ECO:0000313" key="5">
    <source>
        <dbReference type="EMBL" id="KKR85932.1"/>
    </source>
</evidence>
<proteinExistence type="inferred from homology"/>
<evidence type="ECO:0000256" key="3">
    <source>
        <dbReference type="RuleBase" id="RU003476"/>
    </source>
</evidence>
<dbReference type="Pfam" id="PF00293">
    <property type="entry name" value="NUDIX"/>
    <property type="match status" value="1"/>
</dbReference>
<protein>
    <submittedName>
        <fullName evidence="5">NTP pyrophosphohydrolase, Zn-finger domain protein</fullName>
    </submittedName>
</protein>
<organism evidence="5 6">
    <name type="scientific">Candidatus Uhrbacteria bacterium GW2011_GWC2_41_11</name>
    <dbReference type="NCBI Taxonomy" id="1618985"/>
    <lineage>
        <taxon>Bacteria</taxon>
        <taxon>Candidatus Uhriibacteriota</taxon>
    </lineage>
</organism>
<gene>
    <name evidence="5" type="ORF">UU35_C0024G0004</name>
</gene>
<keyword evidence="2 3" id="KW-0378">Hydrolase</keyword>
<accession>A0A0G0XDV6</accession>
<comment type="similarity">
    <text evidence="3">Belongs to the Nudix hydrolase family.</text>
</comment>
<dbReference type="PANTHER" id="PTHR43046:SF14">
    <property type="entry name" value="MUTT_NUDIX FAMILY PROTEIN"/>
    <property type="match status" value="1"/>
</dbReference>
<sequence>MNQVVIGLITRKKTDGEMEYLLIQSKKDFGEFSGCWYPPGGHLEKGENEEDALVREIKEELHLHVRPLRKVAETPGDVENQNTHWWICDALSEEMNVDQIELSGAGWFTKQDLKSLRLWPATESFFNTYIFGEKERKT</sequence>
<evidence type="ECO:0000313" key="6">
    <source>
        <dbReference type="Proteomes" id="UP000034616"/>
    </source>
</evidence>
<name>A0A0G0XDV6_9BACT</name>
<dbReference type="EMBL" id="LCAH01000024">
    <property type="protein sequence ID" value="KKR85932.1"/>
    <property type="molecule type" value="Genomic_DNA"/>
</dbReference>
<evidence type="ECO:0000256" key="1">
    <source>
        <dbReference type="ARBA" id="ARBA00001946"/>
    </source>
</evidence>
<comment type="cofactor">
    <cofactor evidence="1">
        <name>Mg(2+)</name>
        <dbReference type="ChEBI" id="CHEBI:18420"/>
    </cofactor>
</comment>
<comment type="caution">
    <text evidence="5">The sequence shown here is derived from an EMBL/GenBank/DDBJ whole genome shotgun (WGS) entry which is preliminary data.</text>
</comment>
<dbReference type="PROSITE" id="PS00893">
    <property type="entry name" value="NUDIX_BOX"/>
    <property type="match status" value="1"/>
</dbReference>
<dbReference type="CDD" id="cd02883">
    <property type="entry name" value="NUDIX_Hydrolase"/>
    <property type="match status" value="1"/>
</dbReference>
<dbReference type="InterPro" id="IPR020476">
    <property type="entry name" value="Nudix_hydrolase"/>
</dbReference>
<dbReference type="Gene3D" id="3.90.79.10">
    <property type="entry name" value="Nucleoside Triphosphate Pyrophosphohydrolase"/>
    <property type="match status" value="1"/>
</dbReference>
<dbReference type="AlphaFoldDB" id="A0A0G0XDV6"/>
<reference evidence="5 6" key="1">
    <citation type="journal article" date="2015" name="Nature">
        <title>rRNA introns, odd ribosomes, and small enigmatic genomes across a large radiation of phyla.</title>
        <authorList>
            <person name="Brown C.T."/>
            <person name="Hug L.A."/>
            <person name="Thomas B.C."/>
            <person name="Sharon I."/>
            <person name="Castelle C.J."/>
            <person name="Singh A."/>
            <person name="Wilkins M.J."/>
            <person name="Williams K.H."/>
            <person name="Banfield J.F."/>
        </authorList>
    </citation>
    <scope>NUCLEOTIDE SEQUENCE [LARGE SCALE GENOMIC DNA]</scope>
</reference>
<evidence type="ECO:0000259" key="4">
    <source>
        <dbReference type="PROSITE" id="PS51462"/>
    </source>
</evidence>
<dbReference type="PANTHER" id="PTHR43046">
    <property type="entry name" value="GDP-MANNOSE MANNOSYL HYDROLASE"/>
    <property type="match status" value="1"/>
</dbReference>
<dbReference type="InterPro" id="IPR015797">
    <property type="entry name" value="NUDIX_hydrolase-like_dom_sf"/>
</dbReference>
<dbReference type="InterPro" id="IPR020084">
    <property type="entry name" value="NUDIX_hydrolase_CS"/>
</dbReference>
<dbReference type="SUPFAM" id="SSF55811">
    <property type="entry name" value="Nudix"/>
    <property type="match status" value="1"/>
</dbReference>